<keyword evidence="3 6" id="KW-1133">Transmembrane helix</keyword>
<feature type="region of interest" description="Disordered" evidence="5">
    <location>
        <begin position="652"/>
        <end position="686"/>
    </location>
</feature>
<feature type="compositionally biased region" description="Low complexity" evidence="5">
    <location>
        <begin position="332"/>
        <end position="346"/>
    </location>
</feature>
<feature type="region of interest" description="Disordered" evidence="5">
    <location>
        <begin position="550"/>
        <end position="592"/>
    </location>
</feature>
<organism evidence="8 9">
    <name type="scientific">Elysia crispata</name>
    <name type="common">lettuce slug</name>
    <dbReference type="NCBI Taxonomy" id="231223"/>
    <lineage>
        <taxon>Eukaryota</taxon>
        <taxon>Metazoa</taxon>
        <taxon>Spiralia</taxon>
        <taxon>Lophotrochozoa</taxon>
        <taxon>Mollusca</taxon>
        <taxon>Gastropoda</taxon>
        <taxon>Heterobranchia</taxon>
        <taxon>Euthyneura</taxon>
        <taxon>Panpulmonata</taxon>
        <taxon>Sacoglossa</taxon>
        <taxon>Placobranchoidea</taxon>
        <taxon>Plakobranchidae</taxon>
        <taxon>Elysia</taxon>
    </lineage>
</organism>
<keyword evidence="4 6" id="KW-0472">Membrane</keyword>
<comment type="caution">
    <text evidence="8">The sequence shown here is derived from an EMBL/GenBank/DDBJ whole genome shotgun (WGS) entry which is preliminary data.</text>
</comment>
<sequence length="1319" mass="143530">MTERDGLESTWGHSIRAPGGSGNLKGSGNSKSGGGGVGGRGGAIITNASYQEDSTVGGGGSEGDDIVLVNSKLSEISMVRRSSDESRAEIPVSSTSSGATAPTRQHNRVAPLNEPEVDAQGSRLSAISLPGNAPVLGQAATSVTGGGGGGIPDMRTHVKPSAVSGSATNPISRAVTPPQARASSPRQQPSLHPAPSGRAGDGSLGSSTVCSPLTALDQPLPASHPRAEQPAVGKSHNRDSSLSQTTSFSSSSAPKLLSTSTLSPQTLSGSQEIASPCPQLTFVQEQPVSTTTQNEQEKRQLKQRSPGQQYQTLTSDHSPDNQLYPLLHQPLQTKNNNNSQNNTSNKDNNDSESCKSGELDFVNSGSQSFHSLNFPDTVHYSKSKGLKSPQDEPFTSDHDIHAGEPLTQSAKLFTAKEKHFESDVTSEVKSPTGSCYSGLGSLGPGVLTPVHSLSCSPTQSRRLQKEPSFEDNTQIPLDFVYRDCSRGQDDSIVAANLGGDAAGFEHETAQTSSAVRTGSRSSLKVETKGANGNVFRFLLDGHSIDLSCEDEESLGGKGHRRNRSASSVEDGSKVRRSYSTPNSLLSRPAGERYPLSDKKSLSLFLGSESSYSALDESVALPPTDEAKVVFPSDKRFSAGQSSIVTVGTVATTDSDCKGDKRKDKKKKKRLWKRRSKHEAAGVDKDASSVLSVNLPGTESKRSSKGSGGSVGIAGFFRKREKKGSEHPGGQGEEDADPDVGSRPASAASSAKGPRRLARRGMGMFPSSNWRRLRNTLKAANEMQAQKKPKHTLTREDSFLRKFSTRNHHQNVQNSANSTDDDSRWGGSGGGAGGGGGGSGGGATYTSEGGVRRVPGRRFVIQHDGNFMFYWLGVVTVSVLYNLWTCIARQAFREIQQKCNECWFALDALFDTIYILDIIIQFRTGYLDQGLMVYDSRKLRDRYTHSRIVFIDFLCLLPLDFLQILIGIHPMIRFPRFLKVYRSFRFIHMLESRTAYPNLIRVANLTHILFLGAHWFAAFYYMISEAEDFKGEWAYPKPVGEFADVTRKYLRSLFWSTLTLTTIGDLPPPDNSEQASRSFQKIGCLSTELNFLNTSESTSEKLAARAEIIYTKCPCEYGDIDCEVREGVMDYHENNSKICSLAPRCKHLPVDLLARWRQDLYAADDKLGPTEARCHLLRDGPYKSFVALQTGVKNVQTRRFLRPTEITRSRTDRKRRKWGRAEGKEEEEEEELQAKATVDPMCLESILNLGIRSLNSINSGGGRNPVGSGVLKVTQQSWIARWSRRIRAPSRTEGIPSPSLIVLESVKSMVYLISIPDIKP</sequence>
<keyword evidence="9" id="KW-1185">Reference proteome</keyword>
<feature type="region of interest" description="Disordered" evidence="5">
    <location>
        <begin position="78"/>
        <end position="272"/>
    </location>
</feature>
<dbReference type="Gene3D" id="1.10.287.70">
    <property type="match status" value="1"/>
</dbReference>
<evidence type="ECO:0000256" key="3">
    <source>
        <dbReference type="ARBA" id="ARBA00022989"/>
    </source>
</evidence>
<feature type="compositionally biased region" description="Basic and acidic residues" evidence="5">
    <location>
        <begin position="677"/>
        <end position="686"/>
    </location>
</feature>
<feature type="transmembrane region" description="Helical" evidence="6">
    <location>
        <begin position="866"/>
        <end position="887"/>
    </location>
</feature>
<evidence type="ECO:0000313" key="9">
    <source>
        <dbReference type="Proteomes" id="UP001283361"/>
    </source>
</evidence>
<feature type="region of interest" description="Disordered" evidence="5">
    <location>
        <begin position="286"/>
        <end position="359"/>
    </location>
</feature>
<dbReference type="EMBL" id="JAWDGP010005413">
    <property type="protein sequence ID" value="KAK3757074.1"/>
    <property type="molecule type" value="Genomic_DNA"/>
</dbReference>
<dbReference type="GO" id="GO:0016020">
    <property type="term" value="C:membrane"/>
    <property type="evidence" value="ECO:0007669"/>
    <property type="project" value="UniProtKB-SubCell"/>
</dbReference>
<reference evidence="8" key="1">
    <citation type="journal article" date="2023" name="G3 (Bethesda)">
        <title>A reference genome for the long-term kleptoplast-retaining sea slug Elysia crispata morphotype clarki.</title>
        <authorList>
            <person name="Eastman K.E."/>
            <person name="Pendleton A.L."/>
            <person name="Shaikh M.A."/>
            <person name="Suttiyut T."/>
            <person name="Ogas R."/>
            <person name="Tomko P."/>
            <person name="Gavelis G."/>
            <person name="Widhalm J.R."/>
            <person name="Wisecaver J.H."/>
        </authorList>
    </citation>
    <scope>NUCLEOTIDE SEQUENCE</scope>
    <source>
        <strain evidence="8">ECLA1</strain>
    </source>
</reference>
<dbReference type="Pfam" id="PF00520">
    <property type="entry name" value="Ion_trans"/>
    <property type="match status" value="1"/>
</dbReference>
<dbReference type="SUPFAM" id="SSF81324">
    <property type="entry name" value="Voltage-gated potassium channels"/>
    <property type="match status" value="1"/>
</dbReference>
<feature type="compositionally biased region" description="Polar residues" evidence="5">
    <location>
        <begin position="181"/>
        <end position="190"/>
    </location>
</feature>
<feature type="compositionally biased region" description="Gly residues" evidence="5">
    <location>
        <begin position="19"/>
        <end position="42"/>
    </location>
</feature>
<dbReference type="InterPro" id="IPR005821">
    <property type="entry name" value="Ion_trans_dom"/>
</dbReference>
<feature type="compositionally biased region" description="Polar residues" evidence="5">
    <location>
        <begin position="92"/>
        <end position="104"/>
    </location>
</feature>
<feature type="region of interest" description="Disordered" evidence="5">
    <location>
        <begin position="1210"/>
        <end position="1232"/>
    </location>
</feature>
<dbReference type="PANTHER" id="PTHR45638:SF7">
    <property type="entry name" value="CYCLIC NUCLEOTIDE-GATED ION CHANNEL-LIKE, ISOFORM E"/>
    <property type="match status" value="1"/>
</dbReference>
<gene>
    <name evidence="8" type="ORF">RRG08_021261</name>
</gene>
<feature type="compositionally biased region" description="Low complexity" evidence="5">
    <location>
        <begin position="240"/>
        <end position="270"/>
    </location>
</feature>
<dbReference type="InterPro" id="IPR050866">
    <property type="entry name" value="CNG_cation_channel"/>
</dbReference>
<evidence type="ECO:0000259" key="7">
    <source>
        <dbReference type="Pfam" id="PF00520"/>
    </source>
</evidence>
<name>A0AAE0YTS6_9GAST</name>
<evidence type="ECO:0000256" key="1">
    <source>
        <dbReference type="ARBA" id="ARBA00004141"/>
    </source>
</evidence>
<evidence type="ECO:0000256" key="5">
    <source>
        <dbReference type="SAM" id="MobiDB-lite"/>
    </source>
</evidence>
<feature type="domain" description="Ion transport" evidence="7">
    <location>
        <begin position="868"/>
        <end position="1073"/>
    </location>
</feature>
<evidence type="ECO:0000256" key="4">
    <source>
        <dbReference type="ARBA" id="ARBA00023136"/>
    </source>
</evidence>
<dbReference type="GO" id="GO:0044877">
    <property type="term" value="F:protein-containing complex binding"/>
    <property type="evidence" value="ECO:0007669"/>
    <property type="project" value="TreeGrafter"/>
</dbReference>
<accession>A0AAE0YTS6</accession>
<evidence type="ECO:0000256" key="6">
    <source>
        <dbReference type="SAM" id="Phobius"/>
    </source>
</evidence>
<feature type="transmembrane region" description="Helical" evidence="6">
    <location>
        <begin position="947"/>
        <end position="971"/>
    </location>
</feature>
<feature type="region of interest" description="Disordered" evidence="5">
    <location>
        <begin position="693"/>
        <end position="712"/>
    </location>
</feature>
<feature type="region of interest" description="Disordered" evidence="5">
    <location>
        <begin position="803"/>
        <end position="848"/>
    </location>
</feature>
<dbReference type="Proteomes" id="UP001283361">
    <property type="component" value="Unassembled WGS sequence"/>
</dbReference>
<feature type="region of interest" description="Disordered" evidence="5">
    <location>
        <begin position="1"/>
        <end position="44"/>
    </location>
</feature>
<feature type="compositionally biased region" description="Basic residues" evidence="5">
    <location>
        <begin position="662"/>
        <end position="676"/>
    </location>
</feature>
<dbReference type="GO" id="GO:0005221">
    <property type="term" value="F:intracellularly cyclic nucleotide-activated monoatomic cation channel activity"/>
    <property type="evidence" value="ECO:0007669"/>
    <property type="project" value="InterPro"/>
</dbReference>
<dbReference type="PANTHER" id="PTHR45638">
    <property type="entry name" value="CYCLIC NUCLEOTIDE-GATED CATION CHANNEL SUBUNIT A"/>
    <property type="match status" value="1"/>
</dbReference>
<feature type="compositionally biased region" description="Basic and acidic residues" evidence="5">
    <location>
        <begin position="347"/>
        <end position="358"/>
    </location>
</feature>
<evidence type="ECO:0000256" key="2">
    <source>
        <dbReference type="ARBA" id="ARBA00022692"/>
    </source>
</evidence>
<feature type="compositionally biased region" description="Polar residues" evidence="5">
    <location>
        <begin position="303"/>
        <end position="316"/>
    </location>
</feature>
<proteinExistence type="predicted"/>
<keyword evidence="2 6" id="KW-0812">Transmembrane</keyword>
<protein>
    <recommendedName>
        <fullName evidence="7">Ion transport domain-containing protein</fullName>
    </recommendedName>
</protein>
<comment type="subcellular location">
    <subcellularLocation>
        <location evidence="1">Membrane</location>
        <topology evidence="1">Multi-pass membrane protein</topology>
    </subcellularLocation>
</comment>
<feature type="region of interest" description="Disordered" evidence="5">
    <location>
        <begin position="719"/>
        <end position="769"/>
    </location>
</feature>
<feature type="compositionally biased region" description="Gly residues" evidence="5">
    <location>
        <begin position="825"/>
        <end position="842"/>
    </location>
</feature>
<evidence type="ECO:0000313" key="8">
    <source>
        <dbReference type="EMBL" id="KAK3757074.1"/>
    </source>
</evidence>